<comment type="similarity">
    <text evidence="1">Belongs to the universal stress protein A family.</text>
</comment>
<evidence type="ECO:0000259" key="2">
    <source>
        <dbReference type="Pfam" id="PF00582"/>
    </source>
</evidence>
<dbReference type="PRINTS" id="PR01438">
    <property type="entry name" value="UNVRSLSTRESS"/>
</dbReference>
<dbReference type="Gene3D" id="3.40.50.620">
    <property type="entry name" value="HUPs"/>
    <property type="match status" value="1"/>
</dbReference>
<dbReference type="PANTHER" id="PTHR46268:SF6">
    <property type="entry name" value="UNIVERSAL STRESS PROTEIN UP12"/>
    <property type="match status" value="1"/>
</dbReference>
<dbReference type="InterPro" id="IPR006015">
    <property type="entry name" value="Universal_stress_UspA"/>
</dbReference>
<comment type="caution">
    <text evidence="3">The sequence shown here is derived from an EMBL/GenBank/DDBJ whole genome shotgun (WGS) entry which is preliminary data.</text>
</comment>
<sequence>MTVGVLHNNSPEGRAALAAAVREARIRETDLVVLHALSGSGEPSAEAAETAAVSTAVDTALTDIDNADSVSWTVAVGRPDPDAVNTLLTLVEEQKSEILVVGSRHRSAVGKFLMGQTIQRLLLEIPVPVLLVKSGA</sequence>
<evidence type="ECO:0000313" key="3">
    <source>
        <dbReference type="EMBL" id="MDV6264525.1"/>
    </source>
</evidence>
<dbReference type="RefSeq" id="WP_317566546.1">
    <property type="nucleotide sequence ID" value="NZ_JAWLJX010000015.1"/>
</dbReference>
<dbReference type="EMBL" id="JAWLJX010000015">
    <property type="protein sequence ID" value="MDV6264525.1"/>
    <property type="molecule type" value="Genomic_DNA"/>
</dbReference>
<dbReference type="Pfam" id="PF00582">
    <property type="entry name" value="Usp"/>
    <property type="match status" value="1"/>
</dbReference>
<protein>
    <submittedName>
        <fullName evidence="3">Universal stress protein</fullName>
    </submittedName>
</protein>
<dbReference type="Proteomes" id="UP001185755">
    <property type="component" value="Unassembled WGS sequence"/>
</dbReference>
<evidence type="ECO:0000256" key="1">
    <source>
        <dbReference type="ARBA" id="ARBA00008791"/>
    </source>
</evidence>
<name>A0ABU4BK19_9NOCA</name>
<dbReference type="InterPro" id="IPR014729">
    <property type="entry name" value="Rossmann-like_a/b/a_fold"/>
</dbReference>
<gene>
    <name evidence="3" type="ORF">R3P96_24580</name>
</gene>
<dbReference type="SUPFAM" id="SSF52402">
    <property type="entry name" value="Adenine nucleotide alpha hydrolases-like"/>
    <property type="match status" value="1"/>
</dbReference>
<dbReference type="PANTHER" id="PTHR46268">
    <property type="entry name" value="STRESS RESPONSE PROTEIN NHAX"/>
    <property type="match status" value="1"/>
</dbReference>
<organism evidence="3 4">
    <name type="scientific">Rhodococcoides yunnanense</name>
    <dbReference type="NCBI Taxonomy" id="278209"/>
    <lineage>
        <taxon>Bacteria</taxon>
        <taxon>Bacillati</taxon>
        <taxon>Actinomycetota</taxon>
        <taxon>Actinomycetes</taxon>
        <taxon>Mycobacteriales</taxon>
        <taxon>Nocardiaceae</taxon>
        <taxon>Rhodococcoides</taxon>
    </lineage>
</organism>
<reference evidence="3 4" key="1">
    <citation type="submission" date="2023-10" db="EMBL/GenBank/DDBJ databases">
        <title>Development of a sustainable strategy for remediation of hydrocarbon-contaminated territories based on the waste exchange concept.</title>
        <authorList>
            <person name="Krivoruchko A."/>
        </authorList>
    </citation>
    <scope>NUCLEOTIDE SEQUENCE [LARGE SCALE GENOMIC DNA]</scope>
    <source>
        <strain evidence="3 4">IEGM 1323</strain>
    </source>
</reference>
<feature type="domain" description="UspA" evidence="2">
    <location>
        <begin position="2"/>
        <end position="133"/>
    </location>
</feature>
<proteinExistence type="inferred from homology"/>
<accession>A0ABU4BK19</accession>
<evidence type="ECO:0000313" key="4">
    <source>
        <dbReference type="Proteomes" id="UP001185755"/>
    </source>
</evidence>
<dbReference type="InterPro" id="IPR006016">
    <property type="entry name" value="UspA"/>
</dbReference>
<keyword evidence="4" id="KW-1185">Reference proteome</keyword>